<evidence type="ECO:0000259" key="10">
    <source>
        <dbReference type="Pfam" id="PF00324"/>
    </source>
</evidence>
<evidence type="ECO:0000256" key="6">
    <source>
        <dbReference type="ARBA" id="ARBA00022989"/>
    </source>
</evidence>
<feature type="transmembrane region" description="Helical" evidence="9">
    <location>
        <begin position="330"/>
        <end position="355"/>
    </location>
</feature>
<comment type="subcellular location">
    <subcellularLocation>
        <location evidence="1">Membrane</location>
        <topology evidence="1">Multi-pass membrane protein</topology>
    </subcellularLocation>
</comment>
<sequence length="881" mass="97233">LRRRPATLDERSAGAPGRSAESRPQHKLSTFFGVVVPTLLSMFSVVVFLRIGFVVGQSGLYQTFGMLLVAYFIICMTVLSVCAISTNGALDAGGAYYMISRALGPEFGGSIGIMFFFANVCGSALYVLGLVEAIISTFGVSQGRHVLPTGYWWSLLYATAILLVCLLVCLVGAHIYARATFLIFIIVIVVLCTIFISFFAVAPRSIAVPSLNSSVLSSANFTGFKLETLLGNLYADYSVDYTTGITMTFATVFAVMFNGCTGIMAGSNMSGDLKNPSYSIPRGTITAVIFTFVTYIVLSLLVACSCERLLLQRDYSFLRDINAWRPFVTIGVYSSTLSAAMSNLIGASRILYALARDDLIGRVLSPAKKTSRGGNPWVAVLISWFLVQLVLFSGKLNTIASIVTIFFLLVYAAVDLACLALEWASAPNFRPTFRYFTWHTCMLGIVGCAVMMFLINAIYASASIAFMLLLLLVIHYLSPTSSWGYITQALIFHQVRKYLLMLDVRKDHVKFWRPQVLLMVANPRSSVGLITFINDIKKSGLYVLGHVTLGDLDSLPSDPLQSRYESWLSLVDRLNIKAFVNLTLADSVRHGVQHLLFISGLGGMRPNTLVLGFYDDCDPKDLLQDPPAQSAIFPDSLAASQDVEEQLPLQFPALRSMAINGGGKVLGPGEYVAIIADAVKMLKNVVLARYFCHFDRTEALSQRGEPLYVDVWPLNLLRPDSSSYVDTCSLFLLQMACVLNMVRAWRRARLRLFLCVEEGRSLRGPEGKLGHLLRDLRITADVHTVPWDQDVAEVSDEGEDDYVNSFPSNTARLSDDYLQAVNRLILHQSCPLPAVRFLYLPRPPADTHRYLTYLHQLDLLTRDLGPTLLIHGVTPVITTDL</sequence>
<dbReference type="InterPro" id="IPR004841">
    <property type="entry name" value="AA-permease/SLC12A_dom"/>
</dbReference>
<feature type="region of interest" description="Disordered" evidence="8">
    <location>
        <begin position="1"/>
        <end position="23"/>
    </location>
</feature>
<feature type="domain" description="SLC12A transporter C-terminal" evidence="11">
    <location>
        <begin position="529"/>
        <end position="616"/>
    </location>
</feature>
<evidence type="ECO:0000256" key="4">
    <source>
        <dbReference type="ARBA" id="ARBA00022448"/>
    </source>
</evidence>
<evidence type="ECO:0000256" key="1">
    <source>
        <dbReference type="ARBA" id="ARBA00004141"/>
    </source>
</evidence>
<dbReference type="PANTHER" id="PTHR11827">
    <property type="entry name" value="SOLUTE CARRIER FAMILY 12, CATION COTRANSPORTERS"/>
    <property type="match status" value="1"/>
</dbReference>
<feature type="transmembrane region" description="Helical" evidence="9">
    <location>
        <begin position="436"/>
        <end position="458"/>
    </location>
</feature>
<name>A0A8C9V744_SCLFO</name>
<feature type="compositionally biased region" description="Basic and acidic residues" evidence="8">
    <location>
        <begin position="1"/>
        <end position="12"/>
    </location>
</feature>
<dbReference type="Proteomes" id="UP000694397">
    <property type="component" value="Chromosome 10"/>
</dbReference>
<feature type="domain" description="Amino acid permease/ SLC12A" evidence="10">
    <location>
        <begin position="33"/>
        <end position="517"/>
    </location>
</feature>
<keyword evidence="4" id="KW-0813">Transport</keyword>
<dbReference type="Pfam" id="PF03522">
    <property type="entry name" value="SLC12"/>
    <property type="match status" value="1"/>
</dbReference>
<evidence type="ECO:0000256" key="5">
    <source>
        <dbReference type="ARBA" id="ARBA00022692"/>
    </source>
</evidence>
<keyword evidence="6 9" id="KW-1133">Transmembrane helix</keyword>
<evidence type="ECO:0000256" key="2">
    <source>
        <dbReference type="ARBA" id="ARBA00010593"/>
    </source>
</evidence>
<dbReference type="Pfam" id="PF00324">
    <property type="entry name" value="AA_permease"/>
    <property type="match status" value="1"/>
</dbReference>
<dbReference type="AlphaFoldDB" id="A0A8C9V744"/>
<keyword evidence="5 9" id="KW-0812">Transmembrane</keyword>
<dbReference type="GO" id="GO:0015379">
    <property type="term" value="F:potassium:chloride symporter activity"/>
    <property type="evidence" value="ECO:0007669"/>
    <property type="project" value="TreeGrafter"/>
</dbReference>
<comment type="similarity">
    <text evidence="2">Belongs to the SLC12A transporter family.</text>
</comment>
<dbReference type="GO" id="GO:0016020">
    <property type="term" value="C:membrane"/>
    <property type="evidence" value="ECO:0007669"/>
    <property type="project" value="UniProtKB-SubCell"/>
</dbReference>
<evidence type="ECO:0000256" key="9">
    <source>
        <dbReference type="SAM" id="Phobius"/>
    </source>
</evidence>
<feature type="transmembrane region" description="Helical" evidence="9">
    <location>
        <begin position="245"/>
        <end position="266"/>
    </location>
</feature>
<dbReference type="FunFam" id="1.20.1740.10:FF:000013">
    <property type="entry name" value="Solute carrier family 12 member"/>
    <property type="match status" value="1"/>
</dbReference>
<evidence type="ECO:0000259" key="11">
    <source>
        <dbReference type="Pfam" id="PF03522"/>
    </source>
</evidence>
<feature type="transmembrane region" description="Helical" evidence="9">
    <location>
        <begin position="151"/>
        <end position="173"/>
    </location>
</feature>
<feature type="transmembrane region" description="Helical" evidence="9">
    <location>
        <begin position="65"/>
        <end position="90"/>
    </location>
</feature>
<feature type="transmembrane region" description="Helical" evidence="9">
    <location>
        <begin position="180"/>
        <end position="202"/>
    </location>
</feature>
<dbReference type="PANTHER" id="PTHR11827:SF96">
    <property type="entry name" value="SOLUTE CARRIER FAMILY 12 MEMBER 9"/>
    <property type="match status" value="1"/>
</dbReference>
<feature type="transmembrane region" description="Helical" evidence="9">
    <location>
        <begin position="287"/>
        <end position="310"/>
    </location>
</feature>
<reference evidence="12" key="2">
    <citation type="submission" date="2025-08" db="UniProtKB">
        <authorList>
            <consortium name="Ensembl"/>
        </authorList>
    </citation>
    <scope>IDENTIFICATION</scope>
</reference>
<evidence type="ECO:0000313" key="12">
    <source>
        <dbReference type="Ensembl" id="ENSSFOP00015028551.2"/>
    </source>
</evidence>
<evidence type="ECO:0000256" key="8">
    <source>
        <dbReference type="SAM" id="MobiDB-lite"/>
    </source>
</evidence>
<protein>
    <recommendedName>
        <fullName evidence="3">Solute carrier family 12 member 9</fullName>
    </recommendedName>
</protein>
<dbReference type="Gene3D" id="1.20.1740.10">
    <property type="entry name" value="Amino acid/polyamine transporter I"/>
    <property type="match status" value="1"/>
</dbReference>
<dbReference type="GO" id="GO:0006884">
    <property type="term" value="P:cell volume homeostasis"/>
    <property type="evidence" value="ECO:0007669"/>
    <property type="project" value="TreeGrafter"/>
</dbReference>
<feature type="transmembrane region" description="Helical" evidence="9">
    <location>
        <begin position="376"/>
        <end position="393"/>
    </location>
</feature>
<dbReference type="InterPro" id="IPR004842">
    <property type="entry name" value="SLC12A_fam"/>
</dbReference>
<evidence type="ECO:0000256" key="7">
    <source>
        <dbReference type="ARBA" id="ARBA00023136"/>
    </source>
</evidence>
<feature type="transmembrane region" description="Helical" evidence="9">
    <location>
        <begin position="111"/>
        <end position="131"/>
    </location>
</feature>
<accession>A0A8C9V744</accession>
<dbReference type="InterPro" id="IPR018491">
    <property type="entry name" value="SLC12_C"/>
</dbReference>
<dbReference type="GO" id="GO:0055064">
    <property type="term" value="P:chloride ion homeostasis"/>
    <property type="evidence" value="ECO:0007669"/>
    <property type="project" value="TreeGrafter"/>
</dbReference>
<gene>
    <name evidence="12" type="primary">zgc:153039</name>
</gene>
<feature type="transmembrane region" description="Helical" evidence="9">
    <location>
        <begin position="464"/>
        <end position="486"/>
    </location>
</feature>
<feature type="transmembrane region" description="Helical" evidence="9">
    <location>
        <begin position="28"/>
        <end position="53"/>
    </location>
</feature>
<dbReference type="Ensembl" id="ENSSFOT00015028873.2">
    <property type="protein sequence ID" value="ENSSFOP00015028551.2"/>
    <property type="gene ID" value="ENSSFOG00015018287.2"/>
</dbReference>
<feature type="transmembrane region" description="Helical" evidence="9">
    <location>
        <begin position="399"/>
        <end position="424"/>
    </location>
</feature>
<reference evidence="12" key="3">
    <citation type="submission" date="2025-09" db="UniProtKB">
        <authorList>
            <consortium name="Ensembl"/>
        </authorList>
    </citation>
    <scope>IDENTIFICATION</scope>
</reference>
<dbReference type="GeneTree" id="ENSGT00940000164152"/>
<dbReference type="GO" id="GO:0055075">
    <property type="term" value="P:potassium ion homeostasis"/>
    <property type="evidence" value="ECO:0007669"/>
    <property type="project" value="TreeGrafter"/>
</dbReference>
<keyword evidence="13" id="KW-1185">Reference proteome</keyword>
<proteinExistence type="inferred from homology"/>
<evidence type="ECO:0000256" key="3">
    <source>
        <dbReference type="ARBA" id="ARBA00019359"/>
    </source>
</evidence>
<organism evidence="12 13">
    <name type="scientific">Scleropages formosus</name>
    <name type="common">Asian bonytongue</name>
    <name type="synonym">Osteoglossum formosum</name>
    <dbReference type="NCBI Taxonomy" id="113540"/>
    <lineage>
        <taxon>Eukaryota</taxon>
        <taxon>Metazoa</taxon>
        <taxon>Chordata</taxon>
        <taxon>Craniata</taxon>
        <taxon>Vertebrata</taxon>
        <taxon>Euteleostomi</taxon>
        <taxon>Actinopterygii</taxon>
        <taxon>Neopterygii</taxon>
        <taxon>Teleostei</taxon>
        <taxon>Osteoglossocephala</taxon>
        <taxon>Osteoglossomorpha</taxon>
        <taxon>Osteoglossiformes</taxon>
        <taxon>Osteoglossidae</taxon>
        <taxon>Scleropages</taxon>
    </lineage>
</organism>
<reference evidence="12 13" key="1">
    <citation type="submission" date="2019-04" db="EMBL/GenBank/DDBJ databases">
        <authorList>
            <consortium name="Wellcome Sanger Institute Data Sharing"/>
        </authorList>
    </citation>
    <scope>NUCLEOTIDE SEQUENCE [LARGE SCALE GENOMIC DNA]</scope>
</reference>
<keyword evidence="7 9" id="KW-0472">Membrane</keyword>
<evidence type="ECO:0000313" key="13">
    <source>
        <dbReference type="Proteomes" id="UP000694397"/>
    </source>
</evidence>